<organism evidence="1 2">
    <name type="scientific">Scortum barcoo</name>
    <name type="common">barcoo grunter</name>
    <dbReference type="NCBI Taxonomy" id="214431"/>
    <lineage>
        <taxon>Eukaryota</taxon>
        <taxon>Metazoa</taxon>
        <taxon>Chordata</taxon>
        <taxon>Craniata</taxon>
        <taxon>Vertebrata</taxon>
        <taxon>Euteleostomi</taxon>
        <taxon>Actinopterygii</taxon>
        <taxon>Neopterygii</taxon>
        <taxon>Teleostei</taxon>
        <taxon>Neoteleostei</taxon>
        <taxon>Acanthomorphata</taxon>
        <taxon>Eupercaria</taxon>
        <taxon>Centrarchiformes</taxon>
        <taxon>Terapontoidei</taxon>
        <taxon>Terapontidae</taxon>
        <taxon>Scortum</taxon>
    </lineage>
</organism>
<name>A0ACB8WFQ8_9TELE</name>
<keyword evidence="2" id="KW-1185">Reference proteome</keyword>
<comment type="caution">
    <text evidence="1">The sequence shown here is derived from an EMBL/GenBank/DDBJ whole genome shotgun (WGS) entry which is preliminary data.</text>
</comment>
<accession>A0ACB8WFQ8</accession>
<proteinExistence type="predicted"/>
<reference evidence="1" key="1">
    <citation type="submission" date="2022-04" db="EMBL/GenBank/DDBJ databases">
        <title>Jade perch genome.</title>
        <authorList>
            <person name="Chao B."/>
        </authorList>
    </citation>
    <scope>NUCLEOTIDE SEQUENCE</scope>
    <source>
        <strain evidence="1">CB-2022</strain>
    </source>
</reference>
<protein>
    <submittedName>
        <fullName evidence="1">Uncharacterized protein</fullName>
    </submittedName>
</protein>
<evidence type="ECO:0000313" key="2">
    <source>
        <dbReference type="Proteomes" id="UP000831701"/>
    </source>
</evidence>
<gene>
    <name evidence="1" type="ORF">L3Q82_000656</name>
</gene>
<dbReference type="Proteomes" id="UP000831701">
    <property type="component" value="Chromosome 10"/>
</dbReference>
<evidence type="ECO:0000313" key="1">
    <source>
        <dbReference type="EMBL" id="KAI3366525.1"/>
    </source>
</evidence>
<sequence>MMLSCWLHQARDLQHVLERFAAECEVAGRRIKSEAMDLNRKKGGLLASPGWWRDPASSGGVLGYLRVLFTNEGKMDREIDRRIGAASAVVGVPDHHGEEGAKSKGEALHLPVNLRSHSYPTVMNFR</sequence>
<dbReference type="EMBL" id="CM041540">
    <property type="protein sequence ID" value="KAI3366525.1"/>
    <property type="molecule type" value="Genomic_DNA"/>
</dbReference>